<gene>
    <name evidence="1" type="ORF">CBW65_00230</name>
</gene>
<keyword evidence="2" id="KW-1185">Reference proteome</keyword>
<dbReference type="RefSeq" id="WP_087455030.1">
    <property type="nucleotide sequence ID" value="NZ_CP021434.1"/>
</dbReference>
<dbReference type="Proteomes" id="UP000195437">
    <property type="component" value="Chromosome"/>
</dbReference>
<dbReference type="EMBL" id="CP021434">
    <property type="protein sequence ID" value="ARU59642.1"/>
    <property type="molecule type" value="Genomic_DNA"/>
</dbReference>
<name>A0A1Y0IGP5_9BACL</name>
<sequence>MVRYEYDKAGLSIQELKTESDYEFHFRVQDDNVLRRLKQLRSEVENNDDLTDVHFATQPGSVYLAAVRHDFRMEFVLLMFKYGIVDAVRRERNE</sequence>
<evidence type="ECO:0000313" key="2">
    <source>
        <dbReference type="Proteomes" id="UP000195437"/>
    </source>
</evidence>
<protein>
    <submittedName>
        <fullName evidence="1">Uncharacterized protein</fullName>
    </submittedName>
</protein>
<accession>A0A1Y0IGP5</accession>
<organism evidence="1 2">
    <name type="scientific">Tumebacillus avium</name>
    <dbReference type="NCBI Taxonomy" id="1903704"/>
    <lineage>
        <taxon>Bacteria</taxon>
        <taxon>Bacillati</taxon>
        <taxon>Bacillota</taxon>
        <taxon>Bacilli</taxon>
        <taxon>Bacillales</taxon>
        <taxon>Alicyclobacillaceae</taxon>
        <taxon>Tumebacillus</taxon>
    </lineage>
</organism>
<dbReference type="OrthoDB" id="2941641at2"/>
<dbReference type="KEGG" id="tum:CBW65_00230"/>
<proteinExistence type="predicted"/>
<evidence type="ECO:0000313" key="1">
    <source>
        <dbReference type="EMBL" id="ARU59642.1"/>
    </source>
</evidence>
<dbReference type="AlphaFoldDB" id="A0A1Y0IGP5"/>
<reference evidence="2" key="1">
    <citation type="submission" date="2017-05" db="EMBL/GenBank/DDBJ databases">
        <authorList>
            <person name="Sung H."/>
        </authorList>
    </citation>
    <scope>NUCLEOTIDE SEQUENCE [LARGE SCALE GENOMIC DNA]</scope>
    <source>
        <strain evidence="2">AR23208</strain>
    </source>
</reference>